<evidence type="ECO:0000256" key="7">
    <source>
        <dbReference type="SAM" id="MobiDB-lite"/>
    </source>
</evidence>
<dbReference type="Pfam" id="PF01424">
    <property type="entry name" value="R3H"/>
    <property type="match status" value="1"/>
</dbReference>
<dbReference type="PROSITE" id="PS51061">
    <property type="entry name" value="R3H"/>
    <property type="match status" value="1"/>
</dbReference>
<comment type="subunit">
    <text evidence="6">Forms a complex with KhpA.</text>
</comment>
<feature type="region of interest" description="Disordered" evidence="7">
    <location>
        <begin position="61"/>
        <end position="108"/>
    </location>
</feature>
<dbReference type="SMART" id="SM01245">
    <property type="entry name" value="Jag_N"/>
    <property type="match status" value="1"/>
</dbReference>
<gene>
    <name evidence="6" type="primary">khpB</name>
    <name evidence="6" type="synonym">eloR</name>
    <name evidence="9" type="ORF">ADU70_1535</name>
    <name evidence="10" type="ORF">ADU72_1162</name>
</gene>
<dbReference type="SUPFAM" id="SSF82708">
    <property type="entry name" value="R3H domain"/>
    <property type="match status" value="1"/>
</dbReference>
<evidence type="ECO:0000256" key="3">
    <source>
        <dbReference type="ARBA" id="ARBA00022960"/>
    </source>
</evidence>
<dbReference type="InterPro" id="IPR038008">
    <property type="entry name" value="Jag_KH"/>
</dbReference>
<dbReference type="PANTHER" id="PTHR35800:SF1">
    <property type="entry name" value="RNA-BINDING PROTEIN KHPB"/>
    <property type="match status" value="1"/>
</dbReference>
<dbReference type="Proteomes" id="UP000076244">
    <property type="component" value="Chromosome"/>
</dbReference>
<dbReference type="Pfam" id="PF14804">
    <property type="entry name" value="Jag_N"/>
    <property type="match status" value="1"/>
</dbReference>
<dbReference type="InterPro" id="IPR034079">
    <property type="entry name" value="R3H_KhpB"/>
</dbReference>
<dbReference type="GO" id="GO:0008360">
    <property type="term" value="P:regulation of cell shape"/>
    <property type="evidence" value="ECO:0007669"/>
    <property type="project" value="UniProtKB-KW"/>
</dbReference>
<dbReference type="InterPro" id="IPR032782">
    <property type="entry name" value="KhpB_N"/>
</dbReference>
<dbReference type="KEGG" id="pdm:ADU72_1162"/>
<name>A0A0R2HFK2_9LACO</name>
<dbReference type="HAMAP" id="MF_00867">
    <property type="entry name" value="KhpB"/>
    <property type="match status" value="1"/>
</dbReference>
<dbReference type="OrthoDB" id="9794483at2"/>
<comment type="subcellular location">
    <subcellularLocation>
        <location evidence="6">Cytoplasm</location>
    </subcellularLocation>
</comment>
<evidence type="ECO:0000259" key="8">
    <source>
        <dbReference type="PROSITE" id="PS51061"/>
    </source>
</evidence>
<dbReference type="Gene3D" id="3.30.1370.50">
    <property type="entry name" value="R3H-like domain"/>
    <property type="match status" value="1"/>
</dbReference>
<dbReference type="CDD" id="cd02644">
    <property type="entry name" value="R3H_jag"/>
    <property type="match status" value="1"/>
</dbReference>
<keyword evidence="4 6" id="KW-0143">Chaperone</keyword>
<dbReference type="PANTHER" id="PTHR35800">
    <property type="entry name" value="PROTEIN JAG"/>
    <property type="match status" value="1"/>
</dbReference>
<dbReference type="CDD" id="cd02414">
    <property type="entry name" value="KH-II_Jag"/>
    <property type="match status" value="1"/>
</dbReference>
<evidence type="ECO:0000256" key="1">
    <source>
        <dbReference type="ARBA" id="ARBA00022490"/>
    </source>
</evidence>
<dbReference type="InterPro" id="IPR001374">
    <property type="entry name" value="R3H_dom"/>
</dbReference>
<keyword evidence="5 6" id="KW-0961">Cell wall biogenesis/degradation</keyword>
<evidence type="ECO:0000313" key="10">
    <source>
        <dbReference type="EMBL" id="AMV67095.1"/>
    </source>
</evidence>
<evidence type="ECO:0000256" key="5">
    <source>
        <dbReference type="ARBA" id="ARBA00023316"/>
    </source>
</evidence>
<dbReference type="InterPro" id="IPR038247">
    <property type="entry name" value="Jag_N_dom_sf"/>
</dbReference>
<organism evidence="9 12">
    <name type="scientific">Pediococcus damnosus</name>
    <dbReference type="NCBI Taxonomy" id="51663"/>
    <lineage>
        <taxon>Bacteria</taxon>
        <taxon>Bacillati</taxon>
        <taxon>Bacillota</taxon>
        <taxon>Bacilli</taxon>
        <taxon>Lactobacillales</taxon>
        <taxon>Lactobacillaceae</taxon>
        <taxon>Pediococcus</taxon>
    </lineage>
</organism>
<dbReference type="Pfam" id="PF13083">
    <property type="entry name" value="KH_KhpA-B"/>
    <property type="match status" value="1"/>
</dbReference>
<dbReference type="GO" id="GO:0071555">
    <property type="term" value="P:cell wall organization"/>
    <property type="evidence" value="ECO:0007669"/>
    <property type="project" value="UniProtKB-KW"/>
</dbReference>
<evidence type="ECO:0000313" key="12">
    <source>
        <dbReference type="Proteomes" id="UP000076405"/>
    </source>
</evidence>
<dbReference type="InterPro" id="IPR015946">
    <property type="entry name" value="KH_dom-like_a/b"/>
</dbReference>
<keyword evidence="1 6" id="KW-0963">Cytoplasm</keyword>
<keyword evidence="2 6" id="KW-0694">RNA-binding</keyword>
<comment type="caution">
    <text evidence="6">Lacks conserved residue(s) required for the propagation of feature annotation.</text>
</comment>
<accession>A0A0R2HFK2</accession>
<dbReference type="GeneID" id="57276335"/>
<comment type="domain">
    <text evidence="6">Has an N-terminal Jag-N domain and 2 RNA-binding domains (KH and R3H).</text>
</comment>
<dbReference type="Gene3D" id="3.30.300.20">
    <property type="match status" value="1"/>
</dbReference>
<dbReference type="GO" id="GO:0005737">
    <property type="term" value="C:cytoplasm"/>
    <property type="evidence" value="ECO:0007669"/>
    <property type="project" value="UniProtKB-SubCell"/>
</dbReference>
<evidence type="ECO:0000313" key="9">
    <source>
        <dbReference type="EMBL" id="AMV63017.1"/>
    </source>
</evidence>
<feature type="compositionally biased region" description="Basic and acidic residues" evidence="7">
    <location>
        <begin position="61"/>
        <end position="103"/>
    </location>
</feature>
<feature type="domain" description="R3H" evidence="8">
    <location>
        <begin position="199"/>
        <end position="265"/>
    </location>
</feature>
<comment type="similarity">
    <text evidence="6">Belongs to the KhpB RNA-binding protein family.</text>
</comment>
<dbReference type="NCBIfam" id="NF041568">
    <property type="entry name" value="Jag_EloR"/>
    <property type="match status" value="1"/>
</dbReference>
<dbReference type="GO" id="GO:0003723">
    <property type="term" value="F:RNA binding"/>
    <property type="evidence" value="ECO:0007669"/>
    <property type="project" value="UniProtKB-UniRule"/>
</dbReference>
<dbReference type="InterPro" id="IPR039247">
    <property type="entry name" value="KhpB"/>
</dbReference>
<dbReference type="EMBL" id="CP012288">
    <property type="protein sequence ID" value="AMV67095.1"/>
    <property type="molecule type" value="Genomic_DNA"/>
</dbReference>
<protein>
    <recommendedName>
        <fullName evidence="6">RNA-binding protein KhpB</fullName>
    </recommendedName>
    <alternativeName>
        <fullName evidence="6">RNA-binding protein EloR</fullName>
    </alternativeName>
</protein>
<dbReference type="Proteomes" id="UP000076405">
    <property type="component" value="Chromosome"/>
</dbReference>
<evidence type="ECO:0000256" key="4">
    <source>
        <dbReference type="ARBA" id="ARBA00023186"/>
    </source>
</evidence>
<dbReference type="InterPro" id="IPR036867">
    <property type="entry name" value="R3H_dom_sf"/>
</dbReference>
<evidence type="ECO:0000313" key="11">
    <source>
        <dbReference type="Proteomes" id="UP000076244"/>
    </source>
</evidence>
<comment type="function">
    <text evidence="6">A probable RNA chaperone. Forms a complex with KhpA which binds to cellular RNA and controls its expression. Plays a role in peptidoglycan (PG) homeostasis and cell length regulation.</text>
</comment>
<dbReference type="Gene3D" id="3.30.30.80">
    <property type="entry name" value="probable RNA-binding protein from clostridium symbiosum atcc 14940"/>
    <property type="match status" value="1"/>
</dbReference>
<dbReference type="EMBL" id="CP012275">
    <property type="protein sequence ID" value="AMV63017.1"/>
    <property type="molecule type" value="Genomic_DNA"/>
</dbReference>
<dbReference type="GO" id="GO:0009252">
    <property type="term" value="P:peptidoglycan biosynthetic process"/>
    <property type="evidence" value="ECO:0007669"/>
    <property type="project" value="UniProtKB-UniRule"/>
</dbReference>
<evidence type="ECO:0000256" key="2">
    <source>
        <dbReference type="ARBA" id="ARBA00022884"/>
    </source>
</evidence>
<dbReference type="AlphaFoldDB" id="A0A0R2HFK2"/>
<keyword evidence="11" id="KW-1185">Reference proteome</keyword>
<keyword evidence="3 6" id="KW-0133">Cell shape</keyword>
<reference evidence="11 12" key="1">
    <citation type="journal article" date="2016" name="PLoS ONE">
        <title>The Identification of Novel Diagnostic Marker Genes for the Detection of Beer Spoiling Pediococcus damnosus Strains Using the BlAst Diagnostic Gene findEr.</title>
        <authorList>
            <person name="Behr J."/>
            <person name="Geissler A.J."/>
            <person name="Schmid J."/>
            <person name="Zehe A."/>
            <person name="Vogel R.F."/>
        </authorList>
    </citation>
    <scope>NUCLEOTIDE SEQUENCE [LARGE SCALE GENOMIC DNA]</scope>
    <source>
        <strain evidence="9 12">TMW 2.1533</strain>
        <strain evidence="10 11">TMW 2.1535</strain>
    </source>
</reference>
<proteinExistence type="inferred from homology"/>
<evidence type="ECO:0000256" key="6">
    <source>
        <dbReference type="HAMAP-Rule" id="MF_00867"/>
    </source>
</evidence>
<dbReference type="SMART" id="SM00393">
    <property type="entry name" value="R3H"/>
    <property type="match status" value="1"/>
</dbReference>
<sequence length="269" mass="30358">MAIYKANTLEKAVQMGLADLDVSRNEVTVKTIVEPKRGFLGIGKKLAEIEMTVTEIKKPKENVENNRIEPKQAHKTNSEVHIKPDEATDETKNEVQSKPKEVETQSVKTISHPHLNEQVVAELQNYLTKIVSQLGIKATATSTFHHREVQINFKTEQEGMLIGKHGRTINALQTLAQVFLLHQNVSHANVNLDVENYRERRKKTLQHLAESTAREVVATGDPVFLDAMPAFERKVIHAALTNNHFVTTFSEGHEPHRYVVVALVQDEQL</sequence>
<dbReference type="RefSeq" id="WP_046870952.1">
    <property type="nucleotide sequence ID" value="NZ_BAAAXI010000166.1"/>
</dbReference>